<dbReference type="RefSeq" id="WP_136821318.1">
    <property type="nucleotide sequence ID" value="NZ_BMJX01000004.1"/>
</dbReference>
<keyword evidence="1" id="KW-0472">Membrane</keyword>
<proteinExistence type="predicted"/>
<dbReference type="Pfam" id="PF12770">
    <property type="entry name" value="CHAT"/>
    <property type="match status" value="1"/>
</dbReference>
<dbReference type="SMART" id="SM00028">
    <property type="entry name" value="TPR"/>
    <property type="match status" value="4"/>
</dbReference>
<keyword evidence="4" id="KW-1185">Reference proteome</keyword>
<gene>
    <name evidence="3" type="ORF">FAZ19_13680</name>
</gene>
<keyword evidence="1" id="KW-1133">Transmembrane helix</keyword>
<sequence>MVAGIVVKHAWLLMLSVIVTVLLSAVACSPRQTSSDIAPNADSLENVAYHKTTADTGNIVPTDKLYEQIADIVEGQPEKLIANPDSFYNIIPNTPETTYQQELYVYILSSMGYLLREHADIMQSIKYYEKAFQATKIYTLPDTDIDNDIVMPLANLYIRIDDNKKAISLLEQSIRTVKTSQNLSSFTNNLANAYIYDNHPSKAKSVILAILRTNPPLKPLLYNTLTSIYWSEDKIDSCKIYNRKALEEFEKITLTGDTILWYTNALSMAGRLSSSKRPLETSLKILEETFPVHKLREKAKLQLELATVYYSNSEPEKALSKYKQVLIYFSATDKYQLDYTYTQALAKIGDCYALLHRLDSAIAYYQWAIENDYRTQQLIVSKENQLKNNIWHKNLIESAITLCEQKLEIEPNDNMTLETMLWCIELGKARMLITEINRSEKWSSQDGDLRNAIQSIRTSYQELGEVDNYERRVQLQQNIKKSLLEFQLSEKYFEKISSPITQKEFIKTLKNENYDCYSYFIHQDSTLTVLGVVNQQIVYKKVSDKDLLTQIEKFKKTYFGDTPNSYNLSPASYKKEANKITEILLPAIARTKPNIFLSLDGLFHGLPFDALWNSGFLVEKHNFSYLNSFLLFDILSNNKVSATSVSILHRSEYQPPLPNLHFVKEEVKNIANKFLSQIIDPEEQHDSVLSEKFSSQHIIHIAAHAILEEDKEPCIYLKNRISTNQLAYYEMNTPLVFLSACNTGTGKPLPSEGTESIHRVFLSRGVPSVISTYWFANDEMMLSLTASFYEQLSATGYPMEALGKAKRTFLATASDREGNPWYWANINYAGVNNEIGLKKSSNLFFYCSLLVVLLLIPALFLYTRSKR</sequence>
<dbReference type="Gene3D" id="1.25.40.10">
    <property type="entry name" value="Tetratricopeptide repeat domain"/>
    <property type="match status" value="2"/>
</dbReference>
<dbReference type="EMBL" id="SUKA01000004">
    <property type="protein sequence ID" value="TJY64258.1"/>
    <property type="molecule type" value="Genomic_DNA"/>
</dbReference>
<dbReference type="InterPro" id="IPR024983">
    <property type="entry name" value="CHAT_dom"/>
</dbReference>
<keyword evidence="1" id="KW-0812">Transmembrane</keyword>
<dbReference type="SUPFAM" id="SSF48452">
    <property type="entry name" value="TPR-like"/>
    <property type="match status" value="2"/>
</dbReference>
<organism evidence="3 4">
    <name type="scientific">Sphingobacterium alkalisoli</name>
    <dbReference type="NCBI Taxonomy" id="1874115"/>
    <lineage>
        <taxon>Bacteria</taxon>
        <taxon>Pseudomonadati</taxon>
        <taxon>Bacteroidota</taxon>
        <taxon>Sphingobacteriia</taxon>
        <taxon>Sphingobacteriales</taxon>
        <taxon>Sphingobacteriaceae</taxon>
        <taxon>Sphingobacterium</taxon>
    </lineage>
</organism>
<evidence type="ECO:0000259" key="2">
    <source>
        <dbReference type="Pfam" id="PF12770"/>
    </source>
</evidence>
<feature type="transmembrane region" description="Helical" evidence="1">
    <location>
        <begin position="843"/>
        <end position="862"/>
    </location>
</feature>
<feature type="domain" description="CHAT" evidence="2">
    <location>
        <begin position="575"/>
        <end position="830"/>
    </location>
</feature>
<accession>A0A4U0GYT1</accession>
<dbReference type="InterPro" id="IPR019734">
    <property type="entry name" value="TPR_rpt"/>
</dbReference>
<dbReference type="InterPro" id="IPR011990">
    <property type="entry name" value="TPR-like_helical_dom_sf"/>
</dbReference>
<dbReference type="OrthoDB" id="9771112at2"/>
<evidence type="ECO:0000313" key="3">
    <source>
        <dbReference type="EMBL" id="TJY64258.1"/>
    </source>
</evidence>
<dbReference type="AlphaFoldDB" id="A0A4U0GYT1"/>
<dbReference type="Proteomes" id="UP000309872">
    <property type="component" value="Unassembled WGS sequence"/>
</dbReference>
<comment type="caution">
    <text evidence="3">The sequence shown here is derived from an EMBL/GenBank/DDBJ whole genome shotgun (WGS) entry which is preliminary data.</text>
</comment>
<protein>
    <submittedName>
        <fullName evidence="3">CHAT domain-containing protein</fullName>
    </submittedName>
</protein>
<evidence type="ECO:0000313" key="4">
    <source>
        <dbReference type="Proteomes" id="UP000309872"/>
    </source>
</evidence>
<evidence type="ECO:0000256" key="1">
    <source>
        <dbReference type="SAM" id="Phobius"/>
    </source>
</evidence>
<reference evidence="3 4" key="1">
    <citation type="submission" date="2019-04" db="EMBL/GenBank/DDBJ databases">
        <title>Sphingobacterium olei sp. nov., isolated from oil-contaminated soil.</title>
        <authorList>
            <person name="Liu B."/>
        </authorList>
    </citation>
    <scope>NUCLEOTIDE SEQUENCE [LARGE SCALE GENOMIC DNA]</scope>
    <source>
        <strain evidence="3 4">Y3L14</strain>
    </source>
</reference>
<name>A0A4U0GYT1_9SPHI</name>
<dbReference type="PANTHER" id="PTHR10098">
    <property type="entry name" value="RAPSYN-RELATED"/>
    <property type="match status" value="1"/>
</dbReference>